<evidence type="ECO:0000313" key="3">
    <source>
        <dbReference type="Proteomes" id="UP000767854"/>
    </source>
</evidence>
<dbReference type="Proteomes" id="UP000767854">
    <property type="component" value="Unassembled WGS sequence"/>
</dbReference>
<name>A0ABS2MUB2_9FIRM</name>
<evidence type="ECO:0000313" key="2">
    <source>
        <dbReference type="EMBL" id="MBM7562965.1"/>
    </source>
</evidence>
<dbReference type="Pfam" id="PF02811">
    <property type="entry name" value="PHP"/>
    <property type="match status" value="1"/>
</dbReference>
<gene>
    <name evidence="2" type="ORF">JOC49_002539</name>
</gene>
<protein>
    <recommendedName>
        <fullName evidence="1">PHP domain-containing protein</fullName>
    </recommendedName>
</protein>
<keyword evidence="3" id="KW-1185">Reference proteome</keyword>
<comment type="caution">
    <text evidence="2">The sequence shown here is derived from an EMBL/GenBank/DDBJ whole genome shotgun (WGS) entry which is preliminary data.</text>
</comment>
<evidence type="ECO:0000259" key="1">
    <source>
        <dbReference type="Pfam" id="PF02811"/>
    </source>
</evidence>
<dbReference type="InterPro" id="IPR016195">
    <property type="entry name" value="Pol/histidinol_Pase-like"/>
</dbReference>
<sequence>MSKLYSDWLKIDLHIHTDFSRKTKNNDYKGVFFIDSLYNKLKEQDVSIFSLTDHNIINIDAYKEYYEKYNSATDPLLLAGVELDILGSSTTYHSLIIFNCNDYDGLKAIHDSLEEKYAKKNCDVFKRILTFDDIISAFDELDYFFIPHAGNTSSIIDAFKGDIAAAQKMLILLQSPMEKVQEKRRQIYNEHFDVRLTEAFRKKEDFAYLEFSDNHNIEKYPCRHMGDQGDHEFYYIKGSKNYETLRLSFIDPKSRIKTTQEFQEIKNPRDYLRTLNIKGNTLLTDKNLNFSPHLNVIIGGRSSGKSLMMDILKRSIGWCKIFCVK</sequence>
<dbReference type="Gene3D" id="3.20.20.140">
    <property type="entry name" value="Metal-dependent hydrolases"/>
    <property type="match status" value="1"/>
</dbReference>
<dbReference type="InterPro" id="IPR004013">
    <property type="entry name" value="PHP_dom"/>
</dbReference>
<accession>A0ABS2MUB2</accession>
<dbReference type="RefSeq" id="WP_204665392.1">
    <property type="nucleotide sequence ID" value="NZ_JAFBDT010000042.1"/>
</dbReference>
<dbReference type="EMBL" id="JAFBDT010000042">
    <property type="protein sequence ID" value="MBM7562965.1"/>
    <property type="molecule type" value="Genomic_DNA"/>
</dbReference>
<feature type="domain" description="PHP" evidence="1">
    <location>
        <begin position="12"/>
        <end position="122"/>
    </location>
</feature>
<proteinExistence type="predicted"/>
<dbReference type="SUPFAM" id="SSF89550">
    <property type="entry name" value="PHP domain-like"/>
    <property type="match status" value="1"/>
</dbReference>
<organism evidence="2 3">
    <name type="scientific">Fusibacter tunisiensis</name>
    <dbReference type="NCBI Taxonomy" id="1008308"/>
    <lineage>
        <taxon>Bacteria</taxon>
        <taxon>Bacillati</taxon>
        <taxon>Bacillota</taxon>
        <taxon>Clostridia</taxon>
        <taxon>Eubacteriales</taxon>
        <taxon>Eubacteriales Family XII. Incertae Sedis</taxon>
        <taxon>Fusibacter</taxon>
    </lineage>
</organism>
<reference evidence="2 3" key="1">
    <citation type="submission" date="2021-01" db="EMBL/GenBank/DDBJ databases">
        <title>Genomic Encyclopedia of Type Strains, Phase IV (KMG-IV): sequencing the most valuable type-strain genomes for metagenomic binning, comparative biology and taxonomic classification.</title>
        <authorList>
            <person name="Goeker M."/>
        </authorList>
    </citation>
    <scope>NUCLEOTIDE SEQUENCE [LARGE SCALE GENOMIC DNA]</scope>
    <source>
        <strain evidence="2 3">DSM 24436</strain>
    </source>
</reference>